<comment type="caution">
    <text evidence="2">The sequence shown here is derived from an EMBL/GenBank/DDBJ whole genome shotgun (WGS) entry which is preliminary data.</text>
</comment>
<evidence type="ECO:0000313" key="2">
    <source>
        <dbReference type="EMBL" id="CAF1601861.1"/>
    </source>
</evidence>
<gene>
    <name evidence="2" type="ORF">CJN711_LOCUS35295</name>
    <name evidence="3" type="ORF">MBJ925_LOCUS21023</name>
</gene>
<dbReference type="EMBL" id="CAJNRE010010591">
    <property type="protein sequence ID" value="CAF2093524.1"/>
    <property type="molecule type" value="Genomic_DNA"/>
</dbReference>
<evidence type="ECO:0000313" key="4">
    <source>
        <dbReference type="Proteomes" id="UP000663855"/>
    </source>
</evidence>
<accession>A0A816ATW5</accession>
<dbReference type="AlphaFoldDB" id="A0A816ATW5"/>
<evidence type="ECO:0000256" key="1">
    <source>
        <dbReference type="SAM" id="MobiDB-lite"/>
    </source>
</evidence>
<name>A0A816ATW5_9BILA</name>
<dbReference type="Proteomes" id="UP000663824">
    <property type="component" value="Unassembled WGS sequence"/>
</dbReference>
<sequence>MASNTMSALSYLDYLNSYISISLNDGDRCLIAHLNKSYFDEIEIHARTILAEWYSEQIIDAQSSLYIRNVGYLNRKLGLLTSKYHLNKNELERIENLLLNSEMIQLITSTIESIIETDARHQDNFLSDLLILIDAYTVINNSKTVFDQITKQVMQSKYYKQYLTEILSSTIKPIHVFFVGIIGQCAIPIHNPTFNKIYAEFFVKFYNGKHLTDNIAIQSCTLGILAQLDYAYLINDHSCISILRSIFINASSKVAKENHKNNFLLPILKIFNSLCIKSKTIACYLNSDQLVDTLLQYVTNQTDLRLNTNACVLLGHIVSDKQLDHLRISYKLTMKFVSLLDDYKEETNDILQSYLSLAIHTQIQSVIVDTYQLTDLIELSDDHPIIYDIIWKLSFHSNIVEQLIMRHDNFLKKLSLLPEMPAACGILQNVQLKNVPRLPIKDRLFSDIAVVSSRNDYLVIQKVHEYLEKSSFRIGTVQSSSEILLCISEETKHDCSCQAAIRQAVLDCKKIFLCTVKTPYRFDDWFRSLNIDEKKLFNTNESSIEKMMSEIQIDLNHNHNLPAIVKHTRIVSPLHQNIRINLTSNSSTPTLSLTTSLRQPPSVLSPRPPLKNIQSWTKGEVLEWCAKNNLNSFTKILTLYDGRSLLALAHVSRMSAPHMIINQLRNDCRRHGLNLSFVEFVRFQAALDDLLRVERLLTRRPAISTLAARYVLKRKPKNKT</sequence>
<feature type="region of interest" description="Disordered" evidence="1">
    <location>
        <begin position="588"/>
        <end position="609"/>
    </location>
</feature>
<organism evidence="2 4">
    <name type="scientific">Rotaria magnacalcarata</name>
    <dbReference type="NCBI Taxonomy" id="392030"/>
    <lineage>
        <taxon>Eukaryota</taxon>
        <taxon>Metazoa</taxon>
        <taxon>Spiralia</taxon>
        <taxon>Gnathifera</taxon>
        <taxon>Rotifera</taxon>
        <taxon>Eurotatoria</taxon>
        <taxon>Bdelloidea</taxon>
        <taxon>Philodinida</taxon>
        <taxon>Philodinidae</taxon>
        <taxon>Rotaria</taxon>
    </lineage>
</organism>
<protein>
    <submittedName>
        <fullName evidence="2">Uncharacterized protein</fullName>
    </submittedName>
</protein>
<dbReference type="EMBL" id="CAJNOV010017184">
    <property type="protein sequence ID" value="CAF1601861.1"/>
    <property type="molecule type" value="Genomic_DNA"/>
</dbReference>
<reference evidence="2" key="1">
    <citation type="submission" date="2021-02" db="EMBL/GenBank/DDBJ databases">
        <authorList>
            <person name="Nowell W R."/>
        </authorList>
    </citation>
    <scope>NUCLEOTIDE SEQUENCE</scope>
</reference>
<dbReference type="Proteomes" id="UP000663855">
    <property type="component" value="Unassembled WGS sequence"/>
</dbReference>
<feature type="compositionally biased region" description="Low complexity" evidence="1">
    <location>
        <begin position="588"/>
        <end position="597"/>
    </location>
</feature>
<proteinExistence type="predicted"/>
<evidence type="ECO:0000313" key="3">
    <source>
        <dbReference type="EMBL" id="CAF2093524.1"/>
    </source>
</evidence>